<reference evidence="9" key="1">
    <citation type="submission" date="2021-02" db="EMBL/GenBank/DDBJ databases">
        <authorList>
            <person name="Nowell W R."/>
        </authorList>
    </citation>
    <scope>NUCLEOTIDE SEQUENCE</scope>
    <source>
        <strain evidence="9">Ploen Becks lab</strain>
    </source>
</reference>
<feature type="domain" description="ZZ-type" evidence="7">
    <location>
        <begin position="224"/>
        <end position="275"/>
    </location>
</feature>
<dbReference type="PROSITE" id="PS01357">
    <property type="entry name" value="ZF_ZZ_1"/>
    <property type="match status" value="1"/>
</dbReference>
<evidence type="ECO:0000256" key="3">
    <source>
        <dbReference type="ARBA" id="ARBA00022833"/>
    </source>
</evidence>
<keyword evidence="2 4" id="KW-0863">Zinc-finger</keyword>
<dbReference type="EMBL" id="CAJNOC010004732">
    <property type="protein sequence ID" value="CAF1031847.1"/>
    <property type="molecule type" value="Genomic_DNA"/>
</dbReference>
<dbReference type="Proteomes" id="UP000663879">
    <property type="component" value="Unassembled WGS sequence"/>
</dbReference>
<keyword evidence="10" id="KW-1185">Reference proteome</keyword>
<dbReference type="PANTHER" id="PTHR21540">
    <property type="entry name" value="RING FINGER AND SWIM DOMAIN-CONTAINING PROTEIN 2"/>
    <property type="match status" value="1"/>
</dbReference>
<dbReference type="InterPro" id="IPR013083">
    <property type="entry name" value="Znf_RING/FYVE/PHD"/>
</dbReference>
<dbReference type="CDD" id="cd16486">
    <property type="entry name" value="mRING-H2-C3H2C2D_ZSWM2"/>
    <property type="match status" value="1"/>
</dbReference>
<dbReference type="Pfam" id="PF00569">
    <property type="entry name" value="ZZ"/>
    <property type="match status" value="1"/>
</dbReference>
<feature type="domain" description="RING-type" evidence="6">
    <location>
        <begin position="147"/>
        <end position="197"/>
    </location>
</feature>
<evidence type="ECO:0000313" key="9">
    <source>
        <dbReference type="EMBL" id="CAF1031847.1"/>
    </source>
</evidence>
<feature type="domain" description="RING-type" evidence="6">
    <location>
        <begin position="351"/>
        <end position="393"/>
    </location>
</feature>
<keyword evidence="3" id="KW-0862">Zinc</keyword>
<evidence type="ECO:0000313" key="10">
    <source>
        <dbReference type="Proteomes" id="UP000663879"/>
    </source>
</evidence>
<organism evidence="9 10">
    <name type="scientific">Brachionus calyciflorus</name>
    <dbReference type="NCBI Taxonomy" id="104777"/>
    <lineage>
        <taxon>Eukaryota</taxon>
        <taxon>Metazoa</taxon>
        <taxon>Spiralia</taxon>
        <taxon>Gnathifera</taxon>
        <taxon>Rotifera</taxon>
        <taxon>Eurotatoria</taxon>
        <taxon>Monogononta</taxon>
        <taxon>Pseudotrocha</taxon>
        <taxon>Ploima</taxon>
        <taxon>Brachionidae</taxon>
        <taxon>Brachionus</taxon>
    </lineage>
</organism>
<dbReference type="InterPro" id="IPR000433">
    <property type="entry name" value="Znf_ZZ"/>
</dbReference>
<dbReference type="InterPro" id="IPR007527">
    <property type="entry name" value="Znf_SWIM"/>
</dbReference>
<dbReference type="GO" id="GO:0008270">
    <property type="term" value="F:zinc ion binding"/>
    <property type="evidence" value="ECO:0007669"/>
    <property type="project" value="UniProtKB-KW"/>
</dbReference>
<dbReference type="PANTHER" id="PTHR21540:SF3">
    <property type="entry name" value="E3 UBIQUITIN-PROTEIN LIGASE ZSWIM2"/>
    <property type="match status" value="1"/>
</dbReference>
<comment type="caution">
    <text evidence="9">The sequence shown here is derived from an EMBL/GenBank/DDBJ whole genome shotgun (WGS) entry which is preliminary data.</text>
</comment>
<dbReference type="OrthoDB" id="8062037at2759"/>
<dbReference type="GO" id="GO:0061630">
    <property type="term" value="F:ubiquitin protein ligase activity"/>
    <property type="evidence" value="ECO:0007669"/>
    <property type="project" value="InterPro"/>
</dbReference>
<dbReference type="PROSITE" id="PS50966">
    <property type="entry name" value="ZF_SWIM"/>
    <property type="match status" value="1"/>
</dbReference>
<sequence>MSRSVPYRRDITDACNWHQEQALNSTIYILYQTGPTGFLLNEEGESKKFKVFLGDVHNCTCSVFKKEKDLCKHICWIILKKFRIPRDDPLSWQLGLNEREINQFIRGDAVQTQQRIKSNKINSKTLDKKPEESNGTEQRPISESDICPICQDELLAKKLPVSYCRTCGNNVHIKCMKVWAEHQKSNGETELKCPLCRDIFCTFDLLDQEYRNNSLFKLEKEDLHYGLVCQCCKSTPISGKCYKCTSCNEFYLCQPCFNTDFHKTHTFVFREKINQKYRKANRDHVGLLPQAIVQSLENRDLSEQDYDLLLQLDPQNGDKKPFSSIPEKVIKSWKHEKIRDNSQMLNPGVQCRICLRPYQTNQLVRKLPSCKHKFHLDCIDNWLLHSHPTCPIDGQVVWDPITAQIEKEEKRQDSQKKSIAQNQMKNDSQIQDLSLGIIINYKKNTVDVKNDTNNKNTDKLNKLNKLNQRIVSSGDKNKLNLSRINNLKIEIEGHNLNLHHNELLTQSRTILPKIESKKLSKNSHFINNLSLQRSNSLDGLNGLNFSNNIINNNLFNIQSLIGSKPYQLSRHVNQSKKDQSDFYDYDEDEDDLENYEMFDNTEKIEDYESIRSNLSTINKIEPVLSRTQMSGSNIQLDFTTNEKLVTDKPPHPVNNLVRNRIKMKRLAKMNSNASNVQNKTTEIIDFPL</sequence>
<feature type="non-terminal residue" evidence="9">
    <location>
        <position position="1"/>
    </location>
</feature>
<accession>A0A814J6J1</accession>
<evidence type="ECO:0000256" key="2">
    <source>
        <dbReference type="ARBA" id="ARBA00022771"/>
    </source>
</evidence>
<evidence type="ECO:0000259" key="7">
    <source>
        <dbReference type="PROSITE" id="PS50135"/>
    </source>
</evidence>
<evidence type="ECO:0000259" key="6">
    <source>
        <dbReference type="PROSITE" id="PS50089"/>
    </source>
</evidence>
<evidence type="ECO:0000256" key="5">
    <source>
        <dbReference type="SAM" id="MobiDB-lite"/>
    </source>
</evidence>
<dbReference type="PROSITE" id="PS50135">
    <property type="entry name" value="ZF_ZZ_2"/>
    <property type="match status" value="1"/>
</dbReference>
<dbReference type="SMART" id="SM00184">
    <property type="entry name" value="RING"/>
    <property type="match status" value="2"/>
</dbReference>
<dbReference type="InterPro" id="IPR043145">
    <property type="entry name" value="Znf_ZZ_sf"/>
</dbReference>
<dbReference type="CDD" id="cd16494">
    <property type="entry name" value="RING-CH-C4HC3_ZSWM2"/>
    <property type="match status" value="1"/>
</dbReference>
<evidence type="ECO:0000256" key="1">
    <source>
        <dbReference type="ARBA" id="ARBA00022723"/>
    </source>
</evidence>
<feature type="region of interest" description="Disordered" evidence="5">
    <location>
        <begin position="121"/>
        <end position="141"/>
    </location>
</feature>
<dbReference type="Gene3D" id="3.30.40.10">
    <property type="entry name" value="Zinc/RING finger domain, C3HC4 (zinc finger)"/>
    <property type="match status" value="2"/>
</dbReference>
<evidence type="ECO:0008006" key="11">
    <source>
        <dbReference type="Google" id="ProtNLM"/>
    </source>
</evidence>
<keyword evidence="1" id="KW-0479">Metal-binding</keyword>
<feature type="domain" description="SWIM-type" evidence="8">
    <location>
        <begin position="49"/>
        <end position="82"/>
    </location>
</feature>
<dbReference type="Gene3D" id="3.30.60.90">
    <property type="match status" value="1"/>
</dbReference>
<dbReference type="AlphaFoldDB" id="A0A814J6J1"/>
<dbReference type="SUPFAM" id="SSF57850">
    <property type="entry name" value="RING/U-box"/>
    <property type="match status" value="3"/>
</dbReference>
<protein>
    <recommendedName>
        <fullName evidence="11">E3 ubiquitin-protein ligase ZSWIM2</fullName>
    </recommendedName>
</protein>
<dbReference type="InterPro" id="IPR039903">
    <property type="entry name" value="Zswim2"/>
</dbReference>
<dbReference type="Pfam" id="PF13639">
    <property type="entry name" value="zf-RING_2"/>
    <property type="match status" value="1"/>
</dbReference>
<gene>
    <name evidence="9" type="ORF">OXX778_LOCUS17907</name>
</gene>
<dbReference type="Pfam" id="PF04434">
    <property type="entry name" value="SWIM"/>
    <property type="match status" value="1"/>
</dbReference>
<dbReference type="PROSITE" id="PS50089">
    <property type="entry name" value="ZF_RING_2"/>
    <property type="match status" value="2"/>
</dbReference>
<evidence type="ECO:0000259" key="8">
    <source>
        <dbReference type="PROSITE" id="PS50966"/>
    </source>
</evidence>
<dbReference type="InterPro" id="IPR001841">
    <property type="entry name" value="Znf_RING"/>
</dbReference>
<proteinExistence type="predicted"/>
<dbReference type="SMART" id="SM00291">
    <property type="entry name" value="ZnF_ZZ"/>
    <property type="match status" value="1"/>
</dbReference>
<name>A0A814J6J1_9BILA</name>
<evidence type="ECO:0000256" key="4">
    <source>
        <dbReference type="PROSITE-ProRule" id="PRU00228"/>
    </source>
</evidence>